<accession>A0ACC2G460</accession>
<comment type="caution">
    <text evidence="1">The sequence shown here is derived from an EMBL/GenBank/DDBJ whole genome shotgun (WGS) entry which is preliminary data.</text>
</comment>
<sequence length="119" mass="12412">MLSGMPDDPALPTGLRQRCPSAREGGESSLSDEVEPVRLIKSRKKKNKKVSSSATVAAPALSDEAPIEVSNRFSVLCPTQGTELMAPVDDSVAQGKGRAWQGAGDTISNGLGGPRDCCD</sequence>
<name>A0ACC2G460_DALPE</name>
<evidence type="ECO:0000313" key="2">
    <source>
        <dbReference type="Proteomes" id="UP001157502"/>
    </source>
</evidence>
<dbReference type="EMBL" id="CM055744">
    <property type="protein sequence ID" value="KAJ7998414.1"/>
    <property type="molecule type" value="Genomic_DNA"/>
</dbReference>
<organism evidence="1 2">
    <name type="scientific">Dallia pectoralis</name>
    <name type="common">Alaska blackfish</name>
    <dbReference type="NCBI Taxonomy" id="75939"/>
    <lineage>
        <taxon>Eukaryota</taxon>
        <taxon>Metazoa</taxon>
        <taxon>Chordata</taxon>
        <taxon>Craniata</taxon>
        <taxon>Vertebrata</taxon>
        <taxon>Euteleostomi</taxon>
        <taxon>Actinopterygii</taxon>
        <taxon>Neopterygii</taxon>
        <taxon>Teleostei</taxon>
        <taxon>Protacanthopterygii</taxon>
        <taxon>Esociformes</taxon>
        <taxon>Umbridae</taxon>
        <taxon>Dallia</taxon>
    </lineage>
</organism>
<keyword evidence="2" id="KW-1185">Reference proteome</keyword>
<evidence type="ECO:0000313" key="1">
    <source>
        <dbReference type="EMBL" id="KAJ7998414.1"/>
    </source>
</evidence>
<reference evidence="1" key="1">
    <citation type="submission" date="2021-05" db="EMBL/GenBank/DDBJ databases">
        <authorList>
            <person name="Pan Q."/>
            <person name="Jouanno E."/>
            <person name="Zahm M."/>
            <person name="Klopp C."/>
            <person name="Cabau C."/>
            <person name="Louis A."/>
            <person name="Berthelot C."/>
            <person name="Parey E."/>
            <person name="Roest Crollius H."/>
            <person name="Montfort J."/>
            <person name="Robinson-Rechavi M."/>
            <person name="Bouchez O."/>
            <person name="Lampietro C."/>
            <person name="Lopez Roques C."/>
            <person name="Donnadieu C."/>
            <person name="Postlethwait J."/>
            <person name="Bobe J."/>
            <person name="Dillon D."/>
            <person name="Chandos A."/>
            <person name="von Hippel F."/>
            <person name="Guiguen Y."/>
        </authorList>
    </citation>
    <scope>NUCLEOTIDE SEQUENCE</scope>
    <source>
        <strain evidence="1">YG-Jan2019</strain>
    </source>
</reference>
<dbReference type="Proteomes" id="UP001157502">
    <property type="component" value="Chromosome 17"/>
</dbReference>
<proteinExistence type="predicted"/>
<gene>
    <name evidence="1" type="ORF">DPEC_G00204690</name>
</gene>
<protein>
    <submittedName>
        <fullName evidence="1">Uncharacterized protein</fullName>
    </submittedName>
</protein>